<protein>
    <submittedName>
        <fullName evidence="1">Uncharacterized protein</fullName>
    </submittedName>
</protein>
<dbReference type="Proteomes" id="UP000299102">
    <property type="component" value="Unassembled WGS sequence"/>
</dbReference>
<proteinExistence type="predicted"/>
<evidence type="ECO:0000313" key="1">
    <source>
        <dbReference type="EMBL" id="GBP59459.1"/>
    </source>
</evidence>
<organism evidence="1 2">
    <name type="scientific">Eumeta variegata</name>
    <name type="common">Bagworm moth</name>
    <name type="synonym">Eumeta japonica</name>
    <dbReference type="NCBI Taxonomy" id="151549"/>
    <lineage>
        <taxon>Eukaryota</taxon>
        <taxon>Metazoa</taxon>
        <taxon>Ecdysozoa</taxon>
        <taxon>Arthropoda</taxon>
        <taxon>Hexapoda</taxon>
        <taxon>Insecta</taxon>
        <taxon>Pterygota</taxon>
        <taxon>Neoptera</taxon>
        <taxon>Endopterygota</taxon>
        <taxon>Lepidoptera</taxon>
        <taxon>Glossata</taxon>
        <taxon>Ditrysia</taxon>
        <taxon>Tineoidea</taxon>
        <taxon>Psychidae</taxon>
        <taxon>Oiketicinae</taxon>
        <taxon>Eumeta</taxon>
    </lineage>
</organism>
<comment type="caution">
    <text evidence="1">The sequence shown here is derived from an EMBL/GenBank/DDBJ whole genome shotgun (WGS) entry which is preliminary data.</text>
</comment>
<dbReference type="EMBL" id="BGZK01000762">
    <property type="protein sequence ID" value="GBP59459.1"/>
    <property type="molecule type" value="Genomic_DNA"/>
</dbReference>
<sequence length="113" mass="12700">MQSVRCIQCPCLRRRVALESEGGFVSRVIVPDLYTSCTTDNCWGYIVLNYRNRAAALLSNNRRVSFGVSERNWTDTQWPVARKGRLADKYAAIPAALMLDVIKRCSSTLEGVV</sequence>
<evidence type="ECO:0000313" key="2">
    <source>
        <dbReference type="Proteomes" id="UP000299102"/>
    </source>
</evidence>
<name>A0A4C1XAU2_EUMVA</name>
<reference evidence="1 2" key="1">
    <citation type="journal article" date="2019" name="Commun. Biol.">
        <title>The bagworm genome reveals a unique fibroin gene that provides high tensile strength.</title>
        <authorList>
            <person name="Kono N."/>
            <person name="Nakamura H."/>
            <person name="Ohtoshi R."/>
            <person name="Tomita M."/>
            <person name="Numata K."/>
            <person name="Arakawa K."/>
        </authorList>
    </citation>
    <scope>NUCLEOTIDE SEQUENCE [LARGE SCALE GENOMIC DNA]</scope>
</reference>
<dbReference type="AlphaFoldDB" id="A0A4C1XAU2"/>
<gene>
    <name evidence="1" type="ORF">EVAR_35408_1</name>
</gene>
<accession>A0A4C1XAU2</accession>
<keyword evidence="2" id="KW-1185">Reference proteome</keyword>